<evidence type="ECO:0000313" key="7">
    <source>
        <dbReference type="EMBL" id="ATC66037.1"/>
    </source>
</evidence>
<dbReference type="OrthoDB" id="9809379at2"/>
<dbReference type="GO" id="GO:0051301">
    <property type="term" value="P:cell division"/>
    <property type="evidence" value="ECO:0007669"/>
    <property type="project" value="UniProtKB-KW"/>
</dbReference>
<feature type="region of interest" description="Disordered" evidence="5">
    <location>
        <begin position="165"/>
        <end position="186"/>
    </location>
</feature>
<reference evidence="7 8" key="1">
    <citation type="submission" date="2017-09" db="EMBL/GenBank/DDBJ databases">
        <title>Complete genome sequence of Verrucomicrobial strain HZ-65, isolated from freshwater.</title>
        <authorList>
            <person name="Choi A."/>
        </authorList>
    </citation>
    <scope>NUCLEOTIDE SEQUENCE [LARGE SCALE GENOMIC DNA]</scope>
    <source>
        <strain evidence="7 8">HZ-65</strain>
    </source>
</reference>
<feature type="domain" description="AAA+ ATPase" evidence="6">
    <location>
        <begin position="238"/>
        <end position="375"/>
    </location>
</feature>
<dbReference type="InterPro" id="IPR050168">
    <property type="entry name" value="AAA_ATPase_domain"/>
</dbReference>
<dbReference type="FunFam" id="3.40.50.300:FF:001025">
    <property type="entry name" value="ATPase family, AAA domain-containing 2B"/>
    <property type="match status" value="1"/>
</dbReference>
<sequence length="483" mass="52124">MSDVFNSPLIPAGLREALRFSPDNVPLLVHAAEAVLKVGGTAEAEVMFKRALSLDAANLDAKTGLAATFFQKGADSMALVLVESLTKSPAAPARALALHARLAIRAGEPRLAAQLFARIRETDPAFADPELEQELGNYLPKRPSPVLPPKVVSPLDTLYADAGETASKDGEAVEPDEFDEPQRLPAGDLPDDAAVEMEKPELNFADVGGMDRVKEEIRMKIILPLKQPELFKAYGKKAGGGILLYGPPGCGKTFMARATAGEVNAGFLAVGINDVLDMWIGQSEKNLHAIFEQARSHRPCVLFFDEVDALGANRTDMLKSGGRQMINQFLSELDGVSSSNEGVLILAATNAPWHLDPAFRRPGRFDRIIFVPPPDAPARAAVLRLMLRGKPADAVDFDAVAKKTDGFSGADLKAVVDLAVEAKLTEAMKTGKIAPIMSKDLLEAAKRHKPTVRDWFDTARNYALYANQSGLYDDILAHLKLSK</sequence>
<comment type="similarity">
    <text evidence="4">Belongs to the AAA ATPase family.</text>
</comment>
<dbReference type="InterPro" id="IPR003593">
    <property type="entry name" value="AAA+_ATPase"/>
</dbReference>
<gene>
    <name evidence="7" type="ORF">CMV30_07305</name>
</gene>
<dbReference type="Pfam" id="PF17862">
    <property type="entry name" value="AAA_lid_3"/>
    <property type="match status" value="1"/>
</dbReference>
<dbReference type="Proteomes" id="UP000217265">
    <property type="component" value="Chromosome"/>
</dbReference>
<dbReference type="GO" id="GO:0016887">
    <property type="term" value="F:ATP hydrolysis activity"/>
    <property type="evidence" value="ECO:0007669"/>
    <property type="project" value="InterPro"/>
</dbReference>
<proteinExistence type="inferred from homology"/>
<dbReference type="Gene3D" id="1.25.40.10">
    <property type="entry name" value="Tetratricopeptide repeat domain"/>
    <property type="match status" value="1"/>
</dbReference>
<dbReference type="InterPro" id="IPR011990">
    <property type="entry name" value="TPR-like_helical_dom_sf"/>
</dbReference>
<dbReference type="InterPro" id="IPR027417">
    <property type="entry name" value="P-loop_NTPase"/>
</dbReference>
<dbReference type="PANTHER" id="PTHR23077">
    <property type="entry name" value="AAA-FAMILY ATPASE"/>
    <property type="match status" value="1"/>
</dbReference>
<dbReference type="EMBL" id="CP023344">
    <property type="protein sequence ID" value="ATC66037.1"/>
    <property type="molecule type" value="Genomic_DNA"/>
</dbReference>
<name>A0A290QCQ3_9BACT</name>
<dbReference type="GO" id="GO:0005524">
    <property type="term" value="F:ATP binding"/>
    <property type="evidence" value="ECO:0007669"/>
    <property type="project" value="UniProtKB-KW"/>
</dbReference>
<evidence type="ECO:0000256" key="3">
    <source>
        <dbReference type="ARBA" id="ARBA00023054"/>
    </source>
</evidence>
<keyword evidence="1 4" id="KW-0547">Nucleotide-binding</keyword>
<dbReference type="PROSITE" id="PS00674">
    <property type="entry name" value="AAA"/>
    <property type="match status" value="1"/>
</dbReference>
<keyword evidence="3" id="KW-0175">Coiled coil</keyword>
<protein>
    <submittedName>
        <fullName evidence="7">Cell division protein</fullName>
    </submittedName>
</protein>
<dbReference type="InterPro" id="IPR003959">
    <property type="entry name" value="ATPase_AAA_core"/>
</dbReference>
<dbReference type="SUPFAM" id="SSF52540">
    <property type="entry name" value="P-loop containing nucleoside triphosphate hydrolases"/>
    <property type="match status" value="1"/>
</dbReference>
<organism evidence="7 8">
    <name type="scientific">Nibricoccus aquaticus</name>
    <dbReference type="NCBI Taxonomy" id="2576891"/>
    <lineage>
        <taxon>Bacteria</taxon>
        <taxon>Pseudomonadati</taxon>
        <taxon>Verrucomicrobiota</taxon>
        <taxon>Opitutia</taxon>
        <taxon>Opitutales</taxon>
        <taxon>Opitutaceae</taxon>
        <taxon>Nibricoccus</taxon>
    </lineage>
</organism>
<evidence type="ECO:0000256" key="2">
    <source>
        <dbReference type="ARBA" id="ARBA00022840"/>
    </source>
</evidence>
<keyword evidence="2 4" id="KW-0067">ATP-binding</keyword>
<evidence type="ECO:0000256" key="1">
    <source>
        <dbReference type="ARBA" id="ARBA00022741"/>
    </source>
</evidence>
<dbReference type="RefSeq" id="WP_096057665.1">
    <property type="nucleotide sequence ID" value="NZ_CP023344.1"/>
</dbReference>
<evidence type="ECO:0000259" key="6">
    <source>
        <dbReference type="SMART" id="SM00382"/>
    </source>
</evidence>
<dbReference type="KEGG" id="vbh:CMV30_07305"/>
<keyword evidence="7" id="KW-0131">Cell cycle</keyword>
<keyword evidence="8" id="KW-1185">Reference proteome</keyword>
<dbReference type="SMART" id="SM00382">
    <property type="entry name" value="AAA"/>
    <property type="match status" value="1"/>
</dbReference>
<evidence type="ECO:0000256" key="4">
    <source>
        <dbReference type="RuleBase" id="RU003651"/>
    </source>
</evidence>
<dbReference type="SUPFAM" id="SSF48452">
    <property type="entry name" value="TPR-like"/>
    <property type="match status" value="1"/>
</dbReference>
<dbReference type="Gene3D" id="1.10.8.60">
    <property type="match status" value="1"/>
</dbReference>
<dbReference type="InterPro" id="IPR041569">
    <property type="entry name" value="AAA_lid_3"/>
</dbReference>
<evidence type="ECO:0000313" key="8">
    <source>
        <dbReference type="Proteomes" id="UP000217265"/>
    </source>
</evidence>
<evidence type="ECO:0000256" key="5">
    <source>
        <dbReference type="SAM" id="MobiDB-lite"/>
    </source>
</evidence>
<dbReference type="PANTHER" id="PTHR23077:SF171">
    <property type="entry name" value="NUCLEAR VALOSIN-CONTAINING PROTEIN-LIKE"/>
    <property type="match status" value="1"/>
</dbReference>
<accession>A0A290QCQ3</accession>
<dbReference type="Pfam" id="PF00004">
    <property type="entry name" value="AAA"/>
    <property type="match status" value="1"/>
</dbReference>
<keyword evidence="7" id="KW-0132">Cell division</keyword>
<dbReference type="InterPro" id="IPR003960">
    <property type="entry name" value="ATPase_AAA_CS"/>
</dbReference>
<dbReference type="Gene3D" id="3.40.50.300">
    <property type="entry name" value="P-loop containing nucleotide triphosphate hydrolases"/>
    <property type="match status" value="1"/>
</dbReference>
<dbReference type="AlphaFoldDB" id="A0A290QCQ3"/>